<feature type="compositionally biased region" description="Basic and acidic residues" evidence="5">
    <location>
        <begin position="2285"/>
        <end position="2297"/>
    </location>
</feature>
<feature type="domain" description="Helicase ATP-binding" evidence="6">
    <location>
        <begin position="951"/>
        <end position="1186"/>
    </location>
</feature>
<dbReference type="Pfam" id="PF04851">
    <property type="entry name" value="ResIII"/>
    <property type="match status" value="1"/>
</dbReference>
<proteinExistence type="predicted"/>
<dbReference type="PROSITE" id="PS51192">
    <property type="entry name" value="HELICASE_ATP_BIND_1"/>
    <property type="match status" value="1"/>
</dbReference>
<protein>
    <recommendedName>
        <fullName evidence="10">DNA helicase</fullName>
    </recommendedName>
</protein>
<accession>A0A2U1J3M2</accession>
<feature type="compositionally biased region" description="Polar residues" evidence="5">
    <location>
        <begin position="657"/>
        <end position="689"/>
    </location>
</feature>
<feature type="compositionally biased region" description="Polar residues" evidence="5">
    <location>
        <begin position="1485"/>
        <end position="1494"/>
    </location>
</feature>
<feature type="compositionally biased region" description="Basic residues" evidence="5">
    <location>
        <begin position="2263"/>
        <end position="2277"/>
    </location>
</feature>
<dbReference type="SMART" id="SM00487">
    <property type="entry name" value="DEXDc"/>
    <property type="match status" value="1"/>
</dbReference>
<name>A0A2U1J3M2_SMIAN</name>
<feature type="region of interest" description="Disordered" evidence="5">
    <location>
        <begin position="632"/>
        <end position="689"/>
    </location>
</feature>
<evidence type="ECO:0008006" key="10">
    <source>
        <dbReference type="Google" id="ProtNLM"/>
    </source>
</evidence>
<evidence type="ECO:0000313" key="9">
    <source>
        <dbReference type="Proteomes" id="UP000245591"/>
    </source>
</evidence>
<feature type="region of interest" description="Disordered" evidence="5">
    <location>
        <begin position="2251"/>
        <end position="2297"/>
    </location>
</feature>
<feature type="region of interest" description="Disordered" evidence="5">
    <location>
        <begin position="1464"/>
        <end position="1537"/>
    </location>
</feature>
<feature type="region of interest" description="Disordered" evidence="5">
    <location>
        <begin position="198"/>
        <end position="219"/>
    </location>
</feature>
<dbReference type="GO" id="GO:0005524">
    <property type="term" value="F:ATP binding"/>
    <property type="evidence" value="ECO:0007669"/>
    <property type="project" value="UniProtKB-KW"/>
</dbReference>
<feature type="region of interest" description="Disordered" evidence="5">
    <location>
        <begin position="375"/>
        <end position="399"/>
    </location>
</feature>
<feature type="domain" description="Helicase C-terminal" evidence="7">
    <location>
        <begin position="1536"/>
        <end position="1711"/>
    </location>
</feature>
<feature type="region of interest" description="Disordered" evidence="5">
    <location>
        <begin position="1"/>
        <end position="20"/>
    </location>
</feature>
<feature type="region of interest" description="Disordered" evidence="5">
    <location>
        <begin position="163"/>
        <end position="185"/>
    </location>
</feature>
<evidence type="ECO:0000259" key="6">
    <source>
        <dbReference type="PROSITE" id="PS51192"/>
    </source>
</evidence>
<keyword evidence="1" id="KW-0547">Nucleotide-binding</keyword>
<feature type="compositionally biased region" description="Low complexity" evidence="5">
    <location>
        <begin position="198"/>
        <end position="208"/>
    </location>
</feature>
<comment type="caution">
    <text evidence="8">The sequence shown here is derived from an EMBL/GenBank/DDBJ whole genome shotgun (WGS) entry which is preliminary data.</text>
</comment>
<organism evidence="8 9">
    <name type="scientific">Smittium angustum</name>
    <dbReference type="NCBI Taxonomy" id="133377"/>
    <lineage>
        <taxon>Eukaryota</taxon>
        <taxon>Fungi</taxon>
        <taxon>Fungi incertae sedis</taxon>
        <taxon>Zoopagomycota</taxon>
        <taxon>Kickxellomycotina</taxon>
        <taxon>Harpellomycetes</taxon>
        <taxon>Harpellales</taxon>
        <taxon>Legeriomycetaceae</taxon>
        <taxon>Smittium</taxon>
    </lineage>
</organism>
<evidence type="ECO:0000256" key="3">
    <source>
        <dbReference type="ARBA" id="ARBA00022806"/>
    </source>
</evidence>
<evidence type="ECO:0000256" key="1">
    <source>
        <dbReference type="ARBA" id="ARBA00022741"/>
    </source>
</evidence>
<dbReference type="InterPro" id="IPR001650">
    <property type="entry name" value="Helicase_C-like"/>
</dbReference>
<gene>
    <name evidence="8" type="ORF">BB558_004325</name>
</gene>
<dbReference type="GO" id="GO:0016787">
    <property type="term" value="F:hydrolase activity"/>
    <property type="evidence" value="ECO:0007669"/>
    <property type="project" value="UniProtKB-KW"/>
</dbReference>
<sequence length="2560" mass="290092">MPKSEGHILSANQNFDKTKQPDQKIPFQASVTFLDSFELIHDQIETSENSALYDSTNTYSLFKGSSVNTSKFNFSPPKTSNSQFAPPASNFRKLPTKTRNIFSQSTKSIPHIKRTVSKNNKSEYDLLEALYIPNSPNKGKASIFSATVGNIKSAFLAIGNIKNSNSKSKKEPNPDTSHSKNKNKPNKLFSFFSKFNSNTSKASSNQSSIAKGKNTDRNVKKTRTYSIKISIPKESNKLTNNQLAPSKPINAKYMNQCIDCNTSSTSRKLLTCKDGHGHCYDCVYEKIDQQTSKSVDGFTCSDEINCANFISNINIHDFISFAGSPTTSRYETNSIKSSFIPKGDFSDSFYEFKRFASKESLFFKPNSLEKNKNLENDLSKERNSNKTNFNPGSSHISSDDNDLKLSIFNERVEQDTIKNFNQEPNVFSTLKHTADVKNDEIHKNKHYNAINTKTTSNLDINITNDFPVESLENNGKPNRAKQKYMPVNDFIYNRLKMSDLYSNRLGKNMILSNPLFTSSEKTNTLETPYFSSQNSIQTESDIPRDDHIFRHSKLLTSKNIHIGEFESSFNSVFFANNKEQNFNHNHENTIESSRIRAYTESNIRNIQTSSLRNSEIPTFEYNVQFHKHLSSKTSIPLKSSKNQKKKMDSLRNKEDNSSQNFSSQETSKQKGTFRVKSTPTMDSSIHKSNYFSKPTSVKSKMIEPNIMESSTRQALINNLEKINKKLDTFYKADSEIETIHLYLPTMDTINLDSDFDFEIDDEILKIVQDAEVQCIHPDEEKESSNPKNDQEVFATSLSSDFSDSLINQINWEEVEKKTSENIRIDNNKLPATFVYSSEGYIDQDKNETHNNNLLIRNQNSSELKQNIGKNNFFDKYTRNTNTNSSLTLKPNLEYSSNSTEKINNNKELGPIPVLPTKNAIELHHEYDGSAILSYLYPLIDGQQVRAYQQMAILKCLKENTLVSLPTGLGKTFIAAVVMANYARWFPEGLMIFLAPSRPLVTQQAKACAPILWTILQQNNPMIDSLESQLMESRMILSDTKIHDEEFEFLLNGRNVSGSIICEMNGSLHPSKRKLAWSKSRFVFATPQTVQNDLKTGILESENINRITLLVVDEAHRTRGNYAFGACMDELTKHYGISQRSKNKTKNILPTDINQDKSYFRVIALTATPGTDVKSVQNIVDRLHLAGGFIRTEQSLDVSSYLHGRRMVELIVVLPQWHQAILNLLIEIAKNPITKLSNDYKVMPTLRDIKSTIPYTIMMHTKRWSSYQSGRNQRGNLDAAVWAATMLSIKLLQIIQLLQTQSFLSAYRYIRELSKESDLIKRSEKSTVNQTKVECLESPEFKKLEKVCFLVWKRINSKSPEIENRLPAEICGIKIPLGHIYSHPKLESLVDLLKKHFNENDKNSKVIVFTQYRESVDEIAAVLKFYEPLINAAAFVGQNKSNAGGSDELGFENDLFDLENQPEYTSIQMNGSQSTTTNKNKRLKESSNGNPFNQNRGANRGGYQGRGRGRGRGRIKTQGNYSRKDTQSNMKNNFFNNPNQALTNINGNFDKDMLGNGYNNILEDISNTKANSSSNNFQKGIDGFYSANTVGRRGQTQKEQQEVVDNFAKGVYNVLVATCVAEEGLDIGEVDLIVHYDAPRSPIQLLQRTGRTGRSRKGGAIVMLTGGTTEQLKYNDAVRKYNSVQQQINKAGTICWHSNLSAKMVPDYKKFLGIFSTVWPRRVDLVVGKNNFETALKMGNMGLMSKKDIKKSVSDDKKQALKQLKIDKENLLSKNPKTKGKSSKSFKIKKDFLESSFSSDSSNDTIFKKPKQTTKDLELTTENKIPMKGVKSRSEAMESLLAIREKNLKLVDTIRKKNKLESIIIEENEHKSDIDENLSVKKDKRINGNGVKRFTFSKNIYDSTLISMANEIGIKILYKNNEIASSENFTYSKLDFSSKKSIIFNETDNQKFFSSMGSFSKLLDSEVSSDDETMIKSNDEMESDFLSHIESDTEPSNEKEIFGDAIFDPKGKLNEKKNSFLAKKLNTKNSEVIHQNPDHFLDKCNDADHNVIDQGSTIYKGKANQNEYCVKEIDLYTEEFEIMETPDKVKSYDYISESEIQEIEKAFEESRIHLNAVAKNKTNINPDKMNDVVCLSSEGGTDKEAENEIFEDTLNLKKPTDSVLNYNKPKLNEYPSFKLTESKKDSEKLDVSKYNIFSGKDPIRKSDQSNHTSSSKLFDSLETLSINEKIIPERNIGTTKLTRDNLGIPTFSIMKTPEKTPQKIQRKNSKPKKLRKKTNSSINKFLDVEAHSDSETDDDTVKAAKKHYSGHLSEETDGSDLDSELGDGFVVSDGHVSYKSSQSISSSQITSNQSDVYPKTSLGAMPIVQISNNPKYLTPKKKPRKNSKKPLQTDIDGISLYRQVNNNETTPLSQLHRRVQAWEQEYIDRQNELKNFSPLSLIKRHGNETFVDFSGFKNGSIKSGLGISTNGDKYGIGRQVDNISNDHDDFDFLENPEMDHNYLATSESSSFFDTKNSLPDDFDKMLDNAFSSKDMLSKESGGRNKAVINEKKRKLVRGIKR</sequence>
<reference evidence="8 9" key="1">
    <citation type="journal article" date="2018" name="MBio">
        <title>Comparative Genomics Reveals the Core Gene Toolbox for the Fungus-Insect Symbiosis.</title>
        <authorList>
            <person name="Wang Y."/>
            <person name="Stata M."/>
            <person name="Wang W."/>
            <person name="Stajich J.E."/>
            <person name="White M.M."/>
            <person name="Moncalvo J.M."/>
        </authorList>
    </citation>
    <scope>NUCLEOTIDE SEQUENCE [LARGE SCALE GENOMIC DNA]</scope>
    <source>
        <strain evidence="8 9">AUS-126-30</strain>
    </source>
</reference>
<feature type="compositionally biased region" description="Basic and acidic residues" evidence="5">
    <location>
        <begin position="645"/>
        <end position="656"/>
    </location>
</feature>
<dbReference type="Proteomes" id="UP000245591">
    <property type="component" value="Unassembled WGS sequence"/>
</dbReference>
<dbReference type="EMBL" id="MBFU01000406">
    <property type="protein sequence ID" value="PVZ99644.1"/>
    <property type="molecule type" value="Genomic_DNA"/>
</dbReference>
<dbReference type="InterPro" id="IPR006935">
    <property type="entry name" value="Helicase/UvrB_N"/>
</dbReference>
<evidence type="ECO:0000256" key="5">
    <source>
        <dbReference type="SAM" id="MobiDB-lite"/>
    </source>
</evidence>
<dbReference type="InterPro" id="IPR014001">
    <property type="entry name" value="Helicase_ATP-bd"/>
</dbReference>
<dbReference type="Gene3D" id="3.40.50.300">
    <property type="entry name" value="P-loop containing nucleotide triphosphate hydrolases"/>
    <property type="match status" value="3"/>
</dbReference>
<dbReference type="GO" id="GO:0004386">
    <property type="term" value="F:helicase activity"/>
    <property type="evidence" value="ECO:0007669"/>
    <property type="project" value="UniProtKB-KW"/>
</dbReference>
<evidence type="ECO:0000256" key="2">
    <source>
        <dbReference type="ARBA" id="ARBA00022801"/>
    </source>
</evidence>
<evidence type="ECO:0000256" key="4">
    <source>
        <dbReference type="ARBA" id="ARBA00022840"/>
    </source>
</evidence>
<feature type="compositionally biased region" description="Polar residues" evidence="5">
    <location>
        <begin position="385"/>
        <end position="396"/>
    </location>
</feature>
<keyword evidence="4" id="KW-0067">ATP-binding</keyword>
<keyword evidence="2" id="KW-0378">Hydrolase</keyword>
<dbReference type="GO" id="GO:0003677">
    <property type="term" value="F:DNA binding"/>
    <property type="evidence" value="ECO:0007669"/>
    <property type="project" value="InterPro"/>
</dbReference>
<keyword evidence="9" id="KW-1185">Reference proteome</keyword>
<dbReference type="SMART" id="SM00490">
    <property type="entry name" value="HELICc"/>
    <property type="match status" value="1"/>
</dbReference>
<keyword evidence="3" id="KW-0347">Helicase</keyword>
<feature type="compositionally biased region" description="Low complexity" evidence="5">
    <location>
        <begin position="1528"/>
        <end position="1537"/>
    </location>
</feature>
<feature type="compositionally biased region" description="Polar residues" evidence="5">
    <location>
        <begin position="1464"/>
        <end position="1477"/>
    </location>
</feature>
<dbReference type="Pfam" id="PF00271">
    <property type="entry name" value="Helicase_C"/>
    <property type="match status" value="1"/>
</dbReference>
<dbReference type="InterPro" id="IPR027417">
    <property type="entry name" value="P-loop_NTPase"/>
</dbReference>
<dbReference type="PANTHER" id="PTHR14025">
    <property type="entry name" value="FANCONI ANEMIA GROUP M FANCM FAMILY MEMBER"/>
    <property type="match status" value="1"/>
</dbReference>
<dbReference type="PANTHER" id="PTHR14025:SF20">
    <property type="entry name" value="FANCONI ANEMIA GROUP M PROTEIN"/>
    <property type="match status" value="1"/>
</dbReference>
<evidence type="ECO:0000259" key="7">
    <source>
        <dbReference type="PROSITE" id="PS51194"/>
    </source>
</evidence>
<feature type="compositionally biased region" description="Basic and acidic residues" evidence="5">
    <location>
        <begin position="375"/>
        <end position="384"/>
    </location>
</feature>
<dbReference type="PROSITE" id="PS51194">
    <property type="entry name" value="HELICASE_CTER"/>
    <property type="match status" value="1"/>
</dbReference>
<dbReference type="SUPFAM" id="SSF52540">
    <property type="entry name" value="P-loop containing nucleoside triphosphate hydrolases"/>
    <property type="match status" value="2"/>
</dbReference>
<evidence type="ECO:0000313" key="8">
    <source>
        <dbReference type="EMBL" id="PVZ99644.1"/>
    </source>
</evidence>